<keyword evidence="2" id="KW-0472">Membrane</keyword>
<dbReference type="EMBL" id="CAKLPZ010000001">
    <property type="protein sequence ID" value="CAH0999571.1"/>
    <property type="molecule type" value="Genomic_DNA"/>
</dbReference>
<evidence type="ECO:0000313" key="6">
    <source>
        <dbReference type="EMBL" id="CAH0999571.1"/>
    </source>
</evidence>
<dbReference type="SUPFAM" id="SSF56935">
    <property type="entry name" value="Porins"/>
    <property type="match status" value="1"/>
</dbReference>
<dbReference type="Gene3D" id="2.170.130.10">
    <property type="entry name" value="TonB-dependent receptor, plug domain"/>
    <property type="match status" value="1"/>
</dbReference>
<dbReference type="Proteomes" id="UP000837803">
    <property type="component" value="Unassembled WGS sequence"/>
</dbReference>
<proteinExistence type="predicted"/>
<dbReference type="SUPFAM" id="SSF49464">
    <property type="entry name" value="Carboxypeptidase regulatory domain-like"/>
    <property type="match status" value="1"/>
</dbReference>
<feature type="signal peptide" evidence="4">
    <location>
        <begin position="1"/>
        <end position="19"/>
    </location>
</feature>
<comment type="subcellular location">
    <subcellularLocation>
        <location evidence="1">Cell outer membrane</location>
    </subcellularLocation>
</comment>
<evidence type="ECO:0000256" key="3">
    <source>
        <dbReference type="ARBA" id="ARBA00023237"/>
    </source>
</evidence>
<keyword evidence="3" id="KW-0998">Cell outer membrane</keyword>
<comment type="caution">
    <text evidence="6">The sequence shown here is derived from an EMBL/GenBank/DDBJ whole genome shotgun (WGS) entry which is preliminary data.</text>
</comment>
<dbReference type="Gene3D" id="2.60.40.1120">
    <property type="entry name" value="Carboxypeptidase-like, regulatory domain"/>
    <property type="match status" value="1"/>
</dbReference>
<dbReference type="Pfam" id="PF14905">
    <property type="entry name" value="OMP_b-brl_3"/>
    <property type="match status" value="1"/>
</dbReference>
<dbReference type="InterPro" id="IPR041700">
    <property type="entry name" value="OMP_b-brl_3"/>
</dbReference>
<dbReference type="RefSeq" id="WP_238749752.1">
    <property type="nucleotide sequence ID" value="NZ_CAKLPZ010000001.1"/>
</dbReference>
<protein>
    <recommendedName>
        <fullName evidence="5">Outer membrane protein beta-barrel domain-containing protein</fullName>
    </recommendedName>
</protein>
<dbReference type="PANTHER" id="PTHR40980:SF4">
    <property type="entry name" value="TONB-DEPENDENT RECEPTOR-LIKE BETA-BARREL DOMAIN-CONTAINING PROTEIN"/>
    <property type="match status" value="1"/>
</dbReference>
<feature type="domain" description="Outer membrane protein beta-barrel" evidence="5">
    <location>
        <begin position="384"/>
        <end position="795"/>
    </location>
</feature>
<evidence type="ECO:0000256" key="1">
    <source>
        <dbReference type="ARBA" id="ARBA00004442"/>
    </source>
</evidence>
<gene>
    <name evidence="6" type="ORF">LEM8419_00871</name>
</gene>
<feature type="chain" id="PRO_5046255646" description="Outer membrane protein beta-barrel domain-containing protein" evidence="4">
    <location>
        <begin position="20"/>
        <end position="819"/>
    </location>
</feature>
<dbReference type="PANTHER" id="PTHR40980">
    <property type="entry name" value="PLUG DOMAIN-CONTAINING PROTEIN"/>
    <property type="match status" value="1"/>
</dbReference>
<sequence length="819" mass="90080">MRFSLSLAFLCLLCTCVRAQHTLTGLVQDDSGTAVAFANVAVYTTADSSLIKVETTADDGSFRLVNLASDTYDLVVSYIGAPSLRRRAVEVHGPLDLGILSLAPAGIDLKGATVTATRALVEVKPDRTIFNVQGTINSAGNDALSLLAMAPGVTLDNNDNISVLSRSGVIIYVDGRRLPLRGTDLSNYLRTLTAEQIDRIDIISSPGAKYEAEGNAGIIDIRLKKAENEGINSTLTASGSQGRYAIYALNAGANYRNRRFNLFGNLGYTSSDSYTDNDFRSTQNGFLLLDEQYSQPRLRTPSARLGLDLYLGKRHTLGGLYSGQYQSGERDVINQTRIYADSSFGIGATPPKGVADSILIGGVDGRGDHTQNALNLNYNFAIAAGHNLNVDVDYGRFRNADVLDQPNRYITPDGQLLSVADAYFETPTDIDIYTARLDYDFPLGQGAASAGAKYTRVMTDNTFSAYDGLSEVRQFRADRSNEFSYDETVYAAYLTYSGSVSERLTYSLGLRLEATEAEGRLLERSDNAITTPIDSNYLSLFPNAGLIYQLSDKQTLSLRYGRRINRPDYNVLNPFRVQLNELSYEAGNPTLGPEIVNNLQLGYTIAQRYNFQLAYSHTQAAIARLFSPDQFNPQAGFATYDNLNRQSIYSFSGSAPVELTDWWNIYVSVTARYIDNQADYAEQGIFGPQAVVDVQQYNYSGLVQNTFSLPWALTAELTGRYISAGISQGIFEYDDLGYVNIGLQRRFLNKQLNVKLSGNDLFRNLVIRGGSDFGGLLVRGDVFRDSRRVALSMSYIFGNQKVNSRRRDTGLDEAAGRVN</sequence>
<evidence type="ECO:0000259" key="5">
    <source>
        <dbReference type="Pfam" id="PF14905"/>
    </source>
</evidence>
<keyword evidence="7" id="KW-1185">Reference proteome</keyword>
<organism evidence="6 7">
    <name type="scientific">Neolewinella maritima</name>
    <dbReference type="NCBI Taxonomy" id="1383882"/>
    <lineage>
        <taxon>Bacteria</taxon>
        <taxon>Pseudomonadati</taxon>
        <taxon>Bacteroidota</taxon>
        <taxon>Saprospiria</taxon>
        <taxon>Saprospirales</taxon>
        <taxon>Lewinellaceae</taxon>
        <taxon>Neolewinella</taxon>
    </lineage>
</organism>
<evidence type="ECO:0000256" key="2">
    <source>
        <dbReference type="ARBA" id="ARBA00023136"/>
    </source>
</evidence>
<dbReference type="InterPro" id="IPR008969">
    <property type="entry name" value="CarboxyPept-like_regulatory"/>
</dbReference>
<name>A0ABM9AZ19_9BACT</name>
<keyword evidence="4" id="KW-0732">Signal</keyword>
<evidence type="ECO:0000256" key="4">
    <source>
        <dbReference type="SAM" id="SignalP"/>
    </source>
</evidence>
<dbReference type="InterPro" id="IPR037066">
    <property type="entry name" value="Plug_dom_sf"/>
</dbReference>
<dbReference type="Gene3D" id="2.40.170.20">
    <property type="entry name" value="TonB-dependent receptor, beta-barrel domain"/>
    <property type="match status" value="1"/>
</dbReference>
<reference evidence="6" key="1">
    <citation type="submission" date="2021-12" db="EMBL/GenBank/DDBJ databases">
        <authorList>
            <person name="Rodrigo-Torres L."/>
            <person name="Arahal R. D."/>
            <person name="Lucena T."/>
        </authorList>
    </citation>
    <scope>NUCLEOTIDE SEQUENCE</scope>
    <source>
        <strain evidence="6">CECT 8419</strain>
    </source>
</reference>
<dbReference type="InterPro" id="IPR036942">
    <property type="entry name" value="Beta-barrel_TonB_sf"/>
</dbReference>
<evidence type="ECO:0000313" key="7">
    <source>
        <dbReference type="Proteomes" id="UP000837803"/>
    </source>
</evidence>
<accession>A0ABM9AZ19</accession>
<dbReference type="Pfam" id="PF13620">
    <property type="entry name" value="CarboxypepD_reg"/>
    <property type="match status" value="1"/>
</dbReference>